<comment type="caution">
    <text evidence="1">The sequence shown here is derived from an EMBL/GenBank/DDBJ whole genome shotgun (WGS) entry which is preliminary data.</text>
</comment>
<accession>A0A4C1YKZ2</accession>
<name>A0A4C1YKZ2_EUMVA</name>
<protein>
    <submittedName>
        <fullName evidence="1">Uncharacterized protein</fullName>
    </submittedName>
</protein>
<organism evidence="1 2">
    <name type="scientific">Eumeta variegata</name>
    <name type="common">Bagworm moth</name>
    <name type="synonym">Eumeta japonica</name>
    <dbReference type="NCBI Taxonomy" id="151549"/>
    <lineage>
        <taxon>Eukaryota</taxon>
        <taxon>Metazoa</taxon>
        <taxon>Ecdysozoa</taxon>
        <taxon>Arthropoda</taxon>
        <taxon>Hexapoda</taxon>
        <taxon>Insecta</taxon>
        <taxon>Pterygota</taxon>
        <taxon>Neoptera</taxon>
        <taxon>Endopterygota</taxon>
        <taxon>Lepidoptera</taxon>
        <taxon>Glossata</taxon>
        <taxon>Ditrysia</taxon>
        <taxon>Tineoidea</taxon>
        <taxon>Psychidae</taxon>
        <taxon>Oiketicinae</taxon>
        <taxon>Eumeta</taxon>
    </lineage>
</organism>
<reference evidence="1 2" key="1">
    <citation type="journal article" date="2019" name="Commun. Biol.">
        <title>The bagworm genome reveals a unique fibroin gene that provides high tensile strength.</title>
        <authorList>
            <person name="Kono N."/>
            <person name="Nakamura H."/>
            <person name="Ohtoshi R."/>
            <person name="Tomita M."/>
            <person name="Numata K."/>
            <person name="Arakawa K."/>
        </authorList>
    </citation>
    <scope>NUCLEOTIDE SEQUENCE [LARGE SCALE GENOMIC DNA]</scope>
</reference>
<proteinExistence type="predicted"/>
<keyword evidence="2" id="KW-1185">Reference proteome</keyword>
<evidence type="ECO:0000313" key="2">
    <source>
        <dbReference type="Proteomes" id="UP000299102"/>
    </source>
</evidence>
<gene>
    <name evidence="1" type="ORF">EVAR_60086_1</name>
</gene>
<sequence>MNRDEREKKGTRADVQVHKLQCVSRQKKGEKVVFVLIKSIEGKAIQPGVIECVDAESFLGHAKGMSIFELRETRSGHIQEAVIDYLLGASVGVSRRTSC</sequence>
<evidence type="ECO:0000313" key="1">
    <source>
        <dbReference type="EMBL" id="GBP75773.1"/>
    </source>
</evidence>
<dbReference type="AlphaFoldDB" id="A0A4C1YKZ2"/>
<dbReference type="Proteomes" id="UP000299102">
    <property type="component" value="Unassembled WGS sequence"/>
</dbReference>
<dbReference type="EMBL" id="BGZK01001261">
    <property type="protein sequence ID" value="GBP75773.1"/>
    <property type="molecule type" value="Genomic_DNA"/>
</dbReference>